<evidence type="ECO:0000259" key="1">
    <source>
        <dbReference type="PROSITE" id="PS50041"/>
    </source>
</evidence>
<dbReference type="InterPro" id="IPR016187">
    <property type="entry name" value="CTDL_fold"/>
</dbReference>
<feature type="domain" description="C-type lectin" evidence="1">
    <location>
        <begin position="10"/>
        <end position="128"/>
    </location>
</feature>
<gene>
    <name evidence="2" type="ORF">WMY93_012825</name>
</gene>
<organism evidence="2 3">
    <name type="scientific">Mugilogobius chulae</name>
    <name type="common">yellowstripe goby</name>
    <dbReference type="NCBI Taxonomy" id="88201"/>
    <lineage>
        <taxon>Eukaryota</taxon>
        <taxon>Metazoa</taxon>
        <taxon>Chordata</taxon>
        <taxon>Craniata</taxon>
        <taxon>Vertebrata</taxon>
        <taxon>Euteleostomi</taxon>
        <taxon>Actinopterygii</taxon>
        <taxon>Neopterygii</taxon>
        <taxon>Teleostei</taxon>
        <taxon>Neoteleostei</taxon>
        <taxon>Acanthomorphata</taxon>
        <taxon>Gobiaria</taxon>
        <taxon>Gobiiformes</taxon>
        <taxon>Gobioidei</taxon>
        <taxon>Gobiidae</taxon>
        <taxon>Gobionellinae</taxon>
        <taxon>Mugilogobius</taxon>
    </lineage>
</organism>
<dbReference type="PROSITE" id="PS50041">
    <property type="entry name" value="C_TYPE_LECTIN_2"/>
    <property type="match status" value="1"/>
</dbReference>
<evidence type="ECO:0000313" key="2">
    <source>
        <dbReference type="EMBL" id="KAK7912614.1"/>
    </source>
</evidence>
<proteinExistence type="predicted"/>
<sequence>MLVQSCSEAFPFLCYKHNLVLVQKKLSWEQALEACGNISPKHRLLSLEPSDLNNVLNHVQQASTSKVWVGLRFLGGSWFWSDGGAVSLSLPECPQSGLHCGALVVDRSSGSDLIEPSDCSQSLSVLCYGEP</sequence>
<dbReference type="Proteomes" id="UP001460270">
    <property type="component" value="Unassembled WGS sequence"/>
</dbReference>
<dbReference type="SMART" id="SM00034">
    <property type="entry name" value="CLECT"/>
    <property type="match status" value="1"/>
</dbReference>
<protein>
    <recommendedName>
        <fullName evidence="1">C-type lectin domain-containing protein</fullName>
    </recommendedName>
</protein>
<keyword evidence="3" id="KW-1185">Reference proteome</keyword>
<evidence type="ECO:0000313" key="3">
    <source>
        <dbReference type="Proteomes" id="UP001460270"/>
    </source>
</evidence>
<dbReference type="InterPro" id="IPR001304">
    <property type="entry name" value="C-type_lectin-like"/>
</dbReference>
<dbReference type="Gene3D" id="3.10.100.10">
    <property type="entry name" value="Mannose-Binding Protein A, subunit A"/>
    <property type="match status" value="1"/>
</dbReference>
<dbReference type="Pfam" id="PF00059">
    <property type="entry name" value="Lectin_C"/>
    <property type="match status" value="1"/>
</dbReference>
<comment type="caution">
    <text evidence="2">The sequence shown here is derived from an EMBL/GenBank/DDBJ whole genome shotgun (WGS) entry which is preliminary data.</text>
</comment>
<dbReference type="InterPro" id="IPR016186">
    <property type="entry name" value="C-type_lectin-like/link_sf"/>
</dbReference>
<reference evidence="3" key="1">
    <citation type="submission" date="2024-04" db="EMBL/GenBank/DDBJ databases">
        <title>Salinicola lusitanus LLJ914,a marine bacterium isolated from the Okinawa Trough.</title>
        <authorList>
            <person name="Li J."/>
        </authorList>
    </citation>
    <scope>NUCLEOTIDE SEQUENCE [LARGE SCALE GENOMIC DNA]</scope>
</reference>
<accession>A0AAW0P4C9</accession>
<dbReference type="PANTHER" id="PTHR45784">
    <property type="entry name" value="C-TYPE LECTIN DOMAIN FAMILY 20 MEMBER A-RELATED"/>
    <property type="match status" value="1"/>
</dbReference>
<dbReference type="SUPFAM" id="SSF56436">
    <property type="entry name" value="C-type lectin-like"/>
    <property type="match status" value="1"/>
</dbReference>
<dbReference type="PANTHER" id="PTHR45784:SF8">
    <property type="entry name" value="C-TYPE MANNOSE RECEPTOR 2-RELATED"/>
    <property type="match status" value="1"/>
</dbReference>
<dbReference type="EMBL" id="JBBPFD010000009">
    <property type="protein sequence ID" value="KAK7912614.1"/>
    <property type="molecule type" value="Genomic_DNA"/>
</dbReference>
<dbReference type="CDD" id="cd00037">
    <property type="entry name" value="CLECT"/>
    <property type="match status" value="1"/>
</dbReference>
<dbReference type="AlphaFoldDB" id="A0AAW0P4C9"/>
<name>A0AAW0P4C9_9GOBI</name>